<dbReference type="OrthoDB" id="9150130at2"/>
<feature type="transmembrane region" description="Helical" evidence="2">
    <location>
        <begin position="21"/>
        <end position="39"/>
    </location>
</feature>
<keyword evidence="2" id="KW-0812">Transmembrane</keyword>
<evidence type="ECO:0000313" key="3">
    <source>
        <dbReference type="EMBL" id="PWF39543.1"/>
    </source>
</evidence>
<proteinExistence type="predicted"/>
<evidence type="ECO:0000256" key="2">
    <source>
        <dbReference type="SAM" id="Phobius"/>
    </source>
</evidence>
<name>A0A2U2HA13_9BURK</name>
<organism evidence="3 4">
    <name type="scientific">Massilia glaciei</name>
    <dbReference type="NCBI Taxonomy" id="1524097"/>
    <lineage>
        <taxon>Bacteria</taxon>
        <taxon>Pseudomonadati</taxon>
        <taxon>Pseudomonadota</taxon>
        <taxon>Betaproteobacteria</taxon>
        <taxon>Burkholderiales</taxon>
        <taxon>Oxalobacteraceae</taxon>
        <taxon>Telluria group</taxon>
        <taxon>Massilia</taxon>
    </lineage>
</organism>
<sequence length="342" mass="38599">MIENAPKDFKPKGFWERPEGVTGQIFGVALIGGAGYLLYQALPYIITLLQNTITAIALGVVAVVLGFIVTDKRFWRLGKYMYMSMMRKITQVFVEIDPIGIMKNYVVELQGKLENMNKRIAQLSGMIRACKEEIQKNEKVKSGALKMVNEAQKEGKATVIALQARKAGRMAEANITYQDLLAKLELLYRVLIKYQDVSNFLIEDMKQEIEVKMRKKEMADAAHSAMKSAMSIINGDPDAKEMFNMANEYLAADYAMKIGEIEDFVRMSDSFMSSVDLQNGVYEADAMKMLEDWEKNADSIVLGDSKRLLIENNPSASVKMSMTPEKEAVRVNTTDVQWFDKS</sequence>
<protein>
    <submittedName>
        <fullName evidence="3">Uncharacterized protein</fullName>
    </submittedName>
</protein>
<keyword evidence="4" id="KW-1185">Reference proteome</keyword>
<keyword evidence="2" id="KW-0472">Membrane</keyword>
<dbReference type="AlphaFoldDB" id="A0A2U2HA13"/>
<feature type="coiled-coil region" evidence="1">
    <location>
        <begin position="106"/>
        <end position="133"/>
    </location>
</feature>
<dbReference type="RefSeq" id="WP_106760363.1">
    <property type="nucleotide sequence ID" value="NZ_PXWF02000337.1"/>
</dbReference>
<reference evidence="3 4" key="1">
    <citation type="submission" date="2018-04" db="EMBL/GenBank/DDBJ databases">
        <title>Massilia violaceinigra sp. nov., a novel purple-pigmented bacterium isolated from Tianshan glacier, Xinjiang, China.</title>
        <authorList>
            <person name="Wang H."/>
        </authorList>
    </citation>
    <scope>NUCLEOTIDE SEQUENCE [LARGE SCALE GENOMIC DNA]</scope>
    <source>
        <strain evidence="3 4">B448-2</strain>
    </source>
</reference>
<dbReference type="Proteomes" id="UP000241421">
    <property type="component" value="Unassembled WGS sequence"/>
</dbReference>
<dbReference type="EMBL" id="PXWF02000337">
    <property type="protein sequence ID" value="PWF39543.1"/>
    <property type="molecule type" value="Genomic_DNA"/>
</dbReference>
<gene>
    <name evidence="3" type="ORF">C7C56_026655</name>
</gene>
<evidence type="ECO:0000313" key="4">
    <source>
        <dbReference type="Proteomes" id="UP000241421"/>
    </source>
</evidence>
<keyword evidence="2" id="KW-1133">Transmembrane helix</keyword>
<accession>A0A2U2HA13</accession>
<keyword evidence="1" id="KW-0175">Coiled coil</keyword>
<feature type="transmembrane region" description="Helical" evidence="2">
    <location>
        <begin position="45"/>
        <end position="69"/>
    </location>
</feature>
<evidence type="ECO:0000256" key="1">
    <source>
        <dbReference type="SAM" id="Coils"/>
    </source>
</evidence>
<comment type="caution">
    <text evidence="3">The sequence shown here is derived from an EMBL/GenBank/DDBJ whole genome shotgun (WGS) entry which is preliminary data.</text>
</comment>